<reference evidence="2" key="1">
    <citation type="submission" date="2022-11" db="UniProtKB">
        <authorList>
            <consortium name="WormBaseParasite"/>
        </authorList>
    </citation>
    <scope>IDENTIFICATION</scope>
</reference>
<accession>A0AC34F3H6</accession>
<organism evidence="1 2">
    <name type="scientific">Panagrolaimus sp. ES5</name>
    <dbReference type="NCBI Taxonomy" id="591445"/>
    <lineage>
        <taxon>Eukaryota</taxon>
        <taxon>Metazoa</taxon>
        <taxon>Ecdysozoa</taxon>
        <taxon>Nematoda</taxon>
        <taxon>Chromadorea</taxon>
        <taxon>Rhabditida</taxon>
        <taxon>Tylenchina</taxon>
        <taxon>Panagrolaimomorpha</taxon>
        <taxon>Panagrolaimoidea</taxon>
        <taxon>Panagrolaimidae</taxon>
        <taxon>Panagrolaimus</taxon>
    </lineage>
</organism>
<dbReference type="Proteomes" id="UP000887579">
    <property type="component" value="Unplaced"/>
</dbReference>
<protein>
    <submittedName>
        <fullName evidence="2">Uncharacterized protein</fullName>
    </submittedName>
</protein>
<sequence>MILQNADIPLDISQDHIKLNFRPVDWDKLYPRKKHPTMDSFKGTYEVSWYIDKMKFNPSDYYVGIYVYEAIDITIFEEYSSLFLAFLIAFVVILILLCFGICGGGIYLGFFTKYYNIKKFKISESNQPELSFGYNENEGEKIESKSDSNEMVNDEHLVECDCIECNEDQKDKEKLIRSIIPDVQKLISDCINDGIDQKYLVPQSQAAFIKLIKKEMKRRNLKPKKNDIEEVVQKLVTKENVKAAVEQRKTSSNLGMKIKDDLKV</sequence>
<evidence type="ECO:0000313" key="2">
    <source>
        <dbReference type="WBParaSite" id="ES5_v2.g11560.t1"/>
    </source>
</evidence>
<dbReference type="WBParaSite" id="ES5_v2.g11560.t1">
    <property type="protein sequence ID" value="ES5_v2.g11560.t1"/>
    <property type="gene ID" value="ES5_v2.g11560"/>
</dbReference>
<name>A0AC34F3H6_9BILA</name>
<evidence type="ECO:0000313" key="1">
    <source>
        <dbReference type="Proteomes" id="UP000887579"/>
    </source>
</evidence>
<proteinExistence type="predicted"/>